<evidence type="ECO:0000256" key="1">
    <source>
        <dbReference type="SAM" id="MobiDB-lite"/>
    </source>
</evidence>
<proteinExistence type="predicted"/>
<organism evidence="2 3">
    <name type="scientific">Araneus ventricosus</name>
    <name type="common">Orbweaver spider</name>
    <name type="synonym">Epeira ventricosa</name>
    <dbReference type="NCBI Taxonomy" id="182803"/>
    <lineage>
        <taxon>Eukaryota</taxon>
        <taxon>Metazoa</taxon>
        <taxon>Ecdysozoa</taxon>
        <taxon>Arthropoda</taxon>
        <taxon>Chelicerata</taxon>
        <taxon>Arachnida</taxon>
        <taxon>Araneae</taxon>
        <taxon>Araneomorphae</taxon>
        <taxon>Entelegynae</taxon>
        <taxon>Araneoidea</taxon>
        <taxon>Araneidae</taxon>
        <taxon>Araneus</taxon>
    </lineage>
</organism>
<evidence type="ECO:0000313" key="3">
    <source>
        <dbReference type="Proteomes" id="UP000499080"/>
    </source>
</evidence>
<feature type="non-terminal residue" evidence="2">
    <location>
        <position position="71"/>
    </location>
</feature>
<accession>A0A4Y2GSK4</accession>
<protein>
    <submittedName>
        <fullName evidence="2">Uncharacterized protein</fullName>
    </submittedName>
</protein>
<name>A0A4Y2GSK4_ARAVE</name>
<evidence type="ECO:0000313" key="2">
    <source>
        <dbReference type="EMBL" id="GBM56952.1"/>
    </source>
</evidence>
<gene>
    <name evidence="2" type="ORF">AVEN_224865_1</name>
</gene>
<dbReference type="AlphaFoldDB" id="A0A4Y2GSK4"/>
<sequence>MQKLSSVKDSRGKMEDTEERRRMSPRKEGETQERRRNVRGKKEAVCRKLVENLEERRRILGKEGGYFSTIR</sequence>
<reference evidence="2 3" key="1">
    <citation type="journal article" date="2019" name="Sci. Rep.">
        <title>Orb-weaving spider Araneus ventricosus genome elucidates the spidroin gene catalogue.</title>
        <authorList>
            <person name="Kono N."/>
            <person name="Nakamura H."/>
            <person name="Ohtoshi R."/>
            <person name="Moran D.A.P."/>
            <person name="Shinohara A."/>
            <person name="Yoshida Y."/>
            <person name="Fujiwara M."/>
            <person name="Mori M."/>
            <person name="Tomita M."/>
            <person name="Arakawa K."/>
        </authorList>
    </citation>
    <scope>NUCLEOTIDE SEQUENCE [LARGE SCALE GENOMIC DNA]</scope>
</reference>
<dbReference type="Proteomes" id="UP000499080">
    <property type="component" value="Unassembled WGS sequence"/>
</dbReference>
<dbReference type="EMBL" id="BGPR01001570">
    <property type="protein sequence ID" value="GBM56952.1"/>
    <property type="molecule type" value="Genomic_DNA"/>
</dbReference>
<feature type="region of interest" description="Disordered" evidence="1">
    <location>
        <begin position="1"/>
        <end position="42"/>
    </location>
</feature>
<comment type="caution">
    <text evidence="2">The sequence shown here is derived from an EMBL/GenBank/DDBJ whole genome shotgun (WGS) entry which is preliminary data.</text>
</comment>
<keyword evidence="3" id="KW-1185">Reference proteome</keyword>